<evidence type="ECO:0000313" key="2">
    <source>
        <dbReference type="Proteomes" id="UP000567179"/>
    </source>
</evidence>
<dbReference type="EMBL" id="JAACJJ010000056">
    <property type="protein sequence ID" value="KAF5312283.1"/>
    <property type="molecule type" value="Genomic_DNA"/>
</dbReference>
<name>A0A8H5EUC3_9AGAR</name>
<dbReference type="Proteomes" id="UP000567179">
    <property type="component" value="Unassembled WGS sequence"/>
</dbReference>
<protein>
    <submittedName>
        <fullName evidence="1">Uncharacterized protein</fullName>
    </submittedName>
</protein>
<dbReference type="OrthoDB" id="2750929at2759"/>
<comment type="caution">
    <text evidence="1">The sequence shown here is derived from an EMBL/GenBank/DDBJ whole genome shotgun (WGS) entry which is preliminary data.</text>
</comment>
<evidence type="ECO:0000313" key="1">
    <source>
        <dbReference type="EMBL" id="KAF5312283.1"/>
    </source>
</evidence>
<organism evidence="1 2">
    <name type="scientific">Psilocybe cf. subviscida</name>
    <dbReference type="NCBI Taxonomy" id="2480587"/>
    <lineage>
        <taxon>Eukaryota</taxon>
        <taxon>Fungi</taxon>
        <taxon>Dikarya</taxon>
        <taxon>Basidiomycota</taxon>
        <taxon>Agaricomycotina</taxon>
        <taxon>Agaricomycetes</taxon>
        <taxon>Agaricomycetidae</taxon>
        <taxon>Agaricales</taxon>
        <taxon>Agaricineae</taxon>
        <taxon>Strophariaceae</taxon>
        <taxon>Psilocybe</taxon>
    </lineage>
</organism>
<dbReference type="AlphaFoldDB" id="A0A8H5EUC3"/>
<keyword evidence="2" id="KW-1185">Reference proteome</keyword>
<sequence>MASTRVLSYTTARTVGARQSSSRVKFPAGTTGVFYYKQSVIAPSHIGELRFRQCPDVLSFDNGKDLCLPSGEIWHISSNRIQLSGIFESLKKALSSESLLDRDLHPGYTLSNFKKLSPALSSLSLPFPVDLSTTHLSIDLVGRDMTIHQPSSRFSCQYLHGQKNTKPLYQGRAVVRFEPYPPTPHNGKYKHQPLLALRILELLTPVTRLTDDEYMMPPVPGELLTVDYRGKGHVPWAFRTSKPSIEKAIMELLPHLAT</sequence>
<reference evidence="1 2" key="1">
    <citation type="journal article" date="2020" name="ISME J.">
        <title>Uncovering the hidden diversity of litter-decomposition mechanisms in mushroom-forming fungi.</title>
        <authorList>
            <person name="Floudas D."/>
            <person name="Bentzer J."/>
            <person name="Ahren D."/>
            <person name="Johansson T."/>
            <person name="Persson P."/>
            <person name="Tunlid A."/>
        </authorList>
    </citation>
    <scope>NUCLEOTIDE SEQUENCE [LARGE SCALE GENOMIC DNA]</scope>
    <source>
        <strain evidence="1 2">CBS 101986</strain>
    </source>
</reference>
<accession>A0A8H5EUC3</accession>
<proteinExistence type="predicted"/>
<gene>
    <name evidence="1" type="ORF">D9619_002443</name>
</gene>